<feature type="compositionally biased region" description="Basic and acidic residues" evidence="12">
    <location>
        <begin position="540"/>
        <end position="586"/>
    </location>
</feature>
<evidence type="ECO:0000256" key="9">
    <source>
        <dbReference type="ARBA" id="ARBA00022843"/>
    </source>
</evidence>
<name>A0A9W7TFT0_TRIRA</name>
<dbReference type="GO" id="GO:0005737">
    <property type="term" value="C:cytoplasm"/>
    <property type="evidence" value="ECO:0007669"/>
    <property type="project" value="TreeGrafter"/>
</dbReference>
<feature type="compositionally biased region" description="Basic and acidic residues" evidence="12">
    <location>
        <begin position="324"/>
        <end position="334"/>
    </location>
</feature>
<dbReference type="Proteomes" id="UP001059041">
    <property type="component" value="Linkage Group LG19"/>
</dbReference>
<feature type="compositionally biased region" description="Basic residues" evidence="12">
    <location>
        <begin position="813"/>
        <end position="825"/>
    </location>
</feature>
<keyword evidence="14" id="KW-1185">Reference proteome</keyword>
<evidence type="ECO:0000256" key="6">
    <source>
        <dbReference type="ARBA" id="ARBA00022690"/>
    </source>
</evidence>
<feature type="compositionally biased region" description="Polar residues" evidence="12">
    <location>
        <begin position="840"/>
        <end position="857"/>
    </location>
</feature>
<comment type="function">
    <text evidence="1">Specific inhibition of calpain (calcium-dependent cysteine protease). Plays a key role in postmortem tenderization of meat and have been proposed to be involved in muscle protein degradation in living tissue.</text>
</comment>
<feature type="compositionally biased region" description="Low complexity" evidence="12">
    <location>
        <begin position="306"/>
        <end position="319"/>
    </location>
</feature>
<protein>
    <recommendedName>
        <fullName evidence="3">Calpastatin</fullName>
    </recommendedName>
    <alternativeName>
        <fullName evidence="11">Calpain inhibitor</fullName>
    </alternativeName>
</protein>
<evidence type="ECO:0000313" key="14">
    <source>
        <dbReference type="Proteomes" id="UP001059041"/>
    </source>
</evidence>
<evidence type="ECO:0000256" key="7">
    <source>
        <dbReference type="ARBA" id="ARBA00022704"/>
    </source>
</evidence>
<evidence type="ECO:0000313" key="13">
    <source>
        <dbReference type="EMBL" id="KAI7795668.1"/>
    </source>
</evidence>
<keyword evidence="8" id="KW-0677">Repeat</keyword>
<proteinExistence type="inferred from homology"/>
<feature type="region of interest" description="Disordered" evidence="12">
    <location>
        <begin position="762"/>
        <end position="857"/>
    </location>
</feature>
<evidence type="ECO:0000256" key="2">
    <source>
        <dbReference type="ARBA" id="ARBA00009487"/>
    </source>
</evidence>
<dbReference type="GO" id="GO:0010859">
    <property type="term" value="F:calcium-dependent cysteine-type endopeptidase inhibitor activity"/>
    <property type="evidence" value="ECO:0007669"/>
    <property type="project" value="TreeGrafter"/>
</dbReference>
<evidence type="ECO:0000256" key="8">
    <source>
        <dbReference type="ARBA" id="ARBA00022737"/>
    </source>
</evidence>
<dbReference type="Pfam" id="PF00748">
    <property type="entry name" value="Calpain_inhib"/>
    <property type="match status" value="4"/>
</dbReference>
<feature type="region of interest" description="Disordered" evidence="12">
    <location>
        <begin position="705"/>
        <end position="731"/>
    </location>
</feature>
<keyword evidence="4" id="KW-1017">Isopeptide bond</keyword>
<comment type="caution">
    <text evidence="13">The sequence shown here is derived from an EMBL/GenBank/DDBJ whole genome shotgun (WGS) entry which is preliminary data.</text>
</comment>
<keyword evidence="9" id="KW-0832">Ubl conjugation</keyword>
<feature type="region of interest" description="Disordered" evidence="12">
    <location>
        <begin position="14"/>
        <end position="438"/>
    </location>
</feature>
<feature type="compositionally biased region" description="Polar residues" evidence="12">
    <location>
        <begin position="14"/>
        <end position="28"/>
    </location>
</feature>
<feature type="compositionally biased region" description="Low complexity" evidence="12">
    <location>
        <begin position="71"/>
        <end position="89"/>
    </location>
</feature>
<feature type="compositionally biased region" description="Basic and acidic residues" evidence="12">
    <location>
        <begin position="231"/>
        <end position="251"/>
    </location>
</feature>
<evidence type="ECO:0000256" key="11">
    <source>
        <dbReference type="ARBA" id="ARBA00033013"/>
    </source>
</evidence>
<accession>A0A9W7TFT0</accession>
<feature type="compositionally biased region" description="Low complexity" evidence="12">
    <location>
        <begin position="29"/>
        <end position="42"/>
    </location>
</feature>
<evidence type="ECO:0000256" key="3">
    <source>
        <dbReference type="ARBA" id="ARBA00017619"/>
    </source>
</evidence>
<feature type="compositionally biased region" description="Low complexity" evidence="12">
    <location>
        <begin position="101"/>
        <end position="120"/>
    </location>
</feature>
<evidence type="ECO:0000256" key="12">
    <source>
        <dbReference type="SAM" id="MobiDB-lite"/>
    </source>
</evidence>
<dbReference type="PANTHER" id="PTHR10077">
    <property type="entry name" value="CALPASTATIN"/>
    <property type="match status" value="1"/>
</dbReference>
<keyword evidence="6" id="KW-0646">Protease inhibitor</keyword>
<evidence type="ECO:0000256" key="1">
    <source>
        <dbReference type="ARBA" id="ARBA00002637"/>
    </source>
</evidence>
<evidence type="ECO:0000256" key="10">
    <source>
        <dbReference type="ARBA" id="ARBA00022990"/>
    </source>
</evidence>
<keyword evidence="10" id="KW-0007">Acetylation</keyword>
<comment type="similarity">
    <text evidence="2">Belongs to the protease inhibitor I27 (calpastatin) family.</text>
</comment>
<keyword evidence="7" id="KW-0789">Thiol protease inhibitor</keyword>
<feature type="compositionally biased region" description="Basic and acidic residues" evidence="12">
    <location>
        <begin position="205"/>
        <end position="224"/>
    </location>
</feature>
<dbReference type="EMBL" id="JAFHDT010000019">
    <property type="protein sequence ID" value="KAI7795668.1"/>
    <property type="molecule type" value="Genomic_DNA"/>
</dbReference>
<feature type="region of interest" description="Disordered" evidence="12">
    <location>
        <begin position="506"/>
        <end position="616"/>
    </location>
</feature>
<reference evidence="13" key="1">
    <citation type="submission" date="2021-02" db="EMBL/GenBank/DDBJ databases">
        <title>Comparative genomics reveals that relaxation of natural selection precedes convergent phenotypic evolution of cavefish.</title>
        <authorList>
            <person name="Peng Z."/>
        </authorList>
    </citation>
    <scope>NUCLEOTIDE SEQUENCE</scope>
    <source>
        <tissue evidence="13">Muscle</tissue>
    </source>
</reference>
<organism evidence="13 14">
    <name type="scientific">Triplophysa rosa</name>
    <name type="common">Cave loach</name>
    <dbReference type="NCBI Taxonomy" id="992332"/>
    <lineage>
        <taxon>Eukaryota</taxon>
        <taxon>Metazoa</taxon>
        <taxon>Chordata</taxon>
        <taxon>Craniata</taxon>
        <taxon>Vertebrata</taxon>
        <taxon>Euteleostomi</taxon>
        <taxon>Actinopterygii</taxon>
        <taxon>Neopterygii</taxon>
        <taxon>Teleostei</taxon>
        <taxon>Ostariophysi</taxon>
        <taxon>Cypriniformes</taxon>
        <taxon>Nemacheilidae</taxon>
        <taxon>Triplophysa</taxon>
    </lineage>
</organism>
<sequence length="857" mass="89598">MAFAAYWMMLTGDTPQHVPQTSRFQSQQVTPTSTPKVSTVKPAQYEKGSTQSATAVKPGTTPPSGAGGAVGTTTTQKGTTQVTQQATVPKPTPPSSAKIPPVSSGTKGTTVGAGTKPTVPAKAQSTIPQSKSGPVKVEPAVKKPSASTGLPGSGLKEKSGQKVQVEVGPSAPQCSAEVDPFDALSDTLPSSQPVAPKVPKYTGPEVREGNIKTEKAVLVGERESTLPPGYRWEDLEKKKPAGVPEKPKEVPKPISTDEALESLSAGFVSAPPPSAPKKTELKTETVGAVDAKSAGFSNFAPPPPSQQKQQATTQPGTKSPAPPADKKAKIEKPGENSSLAAGKSSAPAQPAKPKTDVPDSSMSTDALSALGDMLGDPEPPKKQPELKPGQIVDEKKATSEKGVRVGERDDTLPPDYRFSEEELKKFPPPPKEPSLDTDEALDILSGGFTTPTAAPVVKAAVPPSAPCAQGKKSAGVPEKAKNVPKVDELSALDTLDGDFVAPAKTAHKVSSGVPPAPKQKQQTDEDAFDTLGDMLGAPEPPKKQPELKPKDIVHEDNVTSKKGVRVGDREDTLPPDYRFSEEELKKYPPPPKEPSLNTDDALDLLSGDFESPSAPPAAKLPVCTAVKPPATPSDDFALEALADDFVAPSSASKVQCAVTAPTHTERQLSEGSALDALSDTLADIKPPTKPEPALPKVIVKEKDVVEERISKPGERDDSLPPDQRFSEADKKAFAEAKDKCVKPKQDSMDDTSALDLLSSEFSSVPRVKASAPETHTFTPEPVPPTHTAPGPALDELADKLIPNLEKGKDSKAKGKGGKAKSKSKQKQSGDDSSAVEHLSGQLSTNVVPSSSTKGGKR</sequence>
<evidence type="ECO:0000256" key="5">
    <source>
        <dbReference type="ARBA" id="ARBA00022553"/>
    </source>
</evidence>
<gene>
    <name evidence="13" type="ORF">IRJ41_002658</name>
</gene>
<dbReference type="PANTHER" id="PTHR10077:SF0">
    <property type="entry name" value="CALPASTATIN"/>
    <property type="match status" value="1"/>
</dbReference>
<feature type="compositionally biased region" description="Basic and acidic residues" evidence="12">
    <location>
        <begin position="392"/>
        <end position="425"/>
    </location>
</feature>
<dbReference type="InterPro" id="IPR001259">
    <property type="entry name" value="Prot_inh_calpain"/>
</dbReference>
<dbReference type="InterPro" id="IPR026998">
    <property type="entry name" value="Calpastatin"/>
</dbReference>
<dbReference type="AlphaFoldDB" id="A0A9W7TFT0"/>
<keyword evidence="5" id="KW-0597">Phosphoprotein</keyword>
<evidence type="ECO:0000256" key="4">
    <source>
        <dbReference type="ARBA" id="ARBA00022499"/>
    </source>
</evidence>
<feature type="compositionally biased region" description="Polar residues" evidence="12">
    <location>
        <begin position="123"/>
        <end position="132"/>
    </location>
</feature>